<keyword evidence="6" id="KW-1015">Disulfide bond</keyword>
<feature type="compositionally biased region" description="Basic residues" evidence="8">
    <location>
        <begin position="502"/>
        <end position="522"/>
    </location>
</feature>
<keyword evidence="3 9" id="KW-0732">Signal</keyword>
<feature type="signal peptide" evidence="9">
    <location>
        <begin position="1"/>
        <end position="18"/>
    </location>
</feature>
<organism evidence="11 12">
    <name type="scientific">Trichophyton interdigitale</name>
    <dbReference type="NCBI Taxonomy" id="101480"/>
    <lineage>
        <taxon>Eukaryota</taxon>
        <taxon>Fungi</taxon>
        <taxon>Dikarya</taxon>
        <taxon>Ascomycota</taxon>
        <taxon>Pezizomycotina</taxon>
        <taxon>Eurotiomycetes</taxon>
        <taxon>Eurotiomycetidae</taxon>
        <taxon>Onygenales</taxon>
        <taxon>Arthrodermataceae</taxon>
        <taxon>Trichophyton</taxon>
    </lineage>
</organism>
<dbReference type="Proteomes" id="UP000749309">
    <property type="component" value="Unassembled WGS sequence"/>
</dbReference>
<dbReference type="Pfam" id="PF07915">
    <property type="entry name" value="PRKCSH"/>
    <property type="match status" value="1"/>
</dbReference>
<evidence type="ECO:0000256" key="1">
    <source>
        <dbReference type="ARBA" id="ARBA00004367"/>
    </source>
</evidence>
<name>A0A9P5CWX5_9EURO</name>
<feature type="compositionally biased region" description="Basic and acidic residues" evidence="8">
    <location>
        <begin position="479"/>
        <end position="493"/>
    </location>
</feature>
<evidence type="ECO:0000313" key="12">
    <source>
        <dbReference type="Proteomes" id="UP000749309"/>
    </source>
</evidence>
<comment type="subcellular location">
    <subcellularLocation>
        <location evidence="1 7">Endoplasmic reticulum membrane</location>
        <topology evidence="1 7">Peripheral membrane protein</topology>
        <orientation evidence="1 7">Lumenal side</orientation>
    </subcellularLocation>
</comment>
<reference evidence="11" key="1">
    <citation type="submission" date="2020-03" db="EMBL/GenBank/DDBJ databases">
        <title>Whole Genome Sequence of Trichophyton interdigitale from India.</title>
        <authorList>
            <person name="Kumar P."/>
        </authorList>
    </citation>
    <scope>NUCLEOTIDE SEQUENCE</scope>
    <source>
        <strain evidence="11">UCMS-IGIB-CI14</strain>
    </source>
</reference>
<dbReference type="PANTHER" id="PTHR15414">
    <property type="entry name" value="OS-9-RELATED"/>
    <property type="match status" value="1"/>
</dbReference>
<evidence type="ECO:0000256" key="6">
    <source>
        <dbReference type="ARBA" id="ARBA00023157"/>
    </source>
</evidence>
<proteinExistence type="inferred from homology"/>
<dbReference type="GO" id="GO:0005789">
    <property type="term" value="C:endoplasmic reticulum membrane"/>
    <property type="evidence" value="ECO:0007669"/>
    <property type="project" value="UniProtKB-SubCell"/>
</dbReference>
<feature type="chain" id="PRO_5040415853" description="Endoplasmic reticulum lectin" evidence="9">
    <location>
        <begin position="19"/>
        <end position="583"/>
    </location>
</feature>
<evidence type="ECO:0000256" key="5">
    <source>
        <dbReference type="ARBA" id="ARBA00022824"/>
    </source>
</evidence>
<dbReference type="InterPro" id="IPR045149">
    <property type="entry name" value="OS-9-like"/>
</dbReference>
<dbReference type="InterPro" id="IPR009011">
    <property type="entry name" value="Man6P_isomerase_rcpt-bd_dom_sf"/>
</dbReference>
<evidence type="ECO:0000256" key="9">
    <source>
        <dbReference type="SAM" id="SignalP"/>
    </source>
</evidence>
<dbReference type="GO" id="GO:0030246">
    <property type="term" value="F:carbohydrate binding"/>
    <property type="evidence" value="ECO:0007669"/>
    <property type="project" value="UniProtKB-UniRule"/>
</dbReference>
<feature type="compositionally biased region" description="Polar residues" evidence="8">
    <location>
        <begin position="64"/>
        <end position="78"/>
    </location>
</feature>
<dbReference type="GO" id="GO:0030968">
    <property type="term" value="P:endoplasmic reticulum unfolded protein response"/>
    <property type="evidence" value="ECO:0007669"/>
    <property type="project" value="UniProtKB-UniRule"/>
</dbReference>
<comment type="function">
    <text evidence="7">Lectin involved in the quality control of the secretory pathway. As a member of the endoplasmic reticulum-associated degradation lumenal (ERAD-L) surveillance system, targets misfolded endoplasmic reticulum lumenal glycoproteins for degradation.</text>
</comment>
<dbReference type="EMBL" id="JAAQVJ010000096">
    <property type="protein sequence ID" value="KAF3895212.1"/>
    <property type="molecule type" value="Genomic_DNA"/>
</dbReference>
<feature type="domain" description="MRH" evidence="10">
    <location>
        <begin position="169"/>
        <end position="304"/>
    </location>
</feature>
<comment type="similarity">
    <text evidence="2 7">Belongs to the OS-9 family.</text>
</comment>
<feature type="compositionally biased region" description="Polar residues" evidence="8">
    <location>
        <begin position="131"/>
        <end position="145"/>
    </location>
</feature>
<feature type="compositionally biased region" description="Acidic residues" evidence="8">
    <location>
        <begin position="453"/>
        <end position="472"/>
    </location>
</feature>
<sequence>MRHRTLTALLAGASFALAAHKPFSIQDDVLANPQFEVFFPDEYILESDARLRLVKSQSRHKDATNTPSQPSDAPNIVSQDERSDLSGQAPLQGESEADDEELMKDEDDVAIDSYHEMVLDGQRFLCGIPSVSPTGKDNTSTSTPNPEDEALELARATNRGLELLSDLEGKCLYYAAGWWSYSFCYMKEVRQFHARVPGQGVPVYPPAEDPDSKTYVLGRFQKNPERGQPTAATTEVAALQTKGESWYLVQYLERGTICDLTRRPRKIEVQFHCHPQSPEHIAWIKEVTTCSYVMMVYTPRLCNDVAFQPPQVEKPNSIKCREIISPEHVSIWEAALASKKERAKKELVEATDEPFVTVGDIQVGAMKTVGKDGKRIEKDQFGFGGDPKIKVVARSEGGKVKVLSKETLKKHKVTSEKFERLKQELDEAADGEDWRLEEISTSRGEGLRAIIDDPFDDVGREEEEEEGEEGDPETQAAESEGKEDKDTSKETSPKDQQQQKQQTKKKSAKKQQPKSNKVRMLRKLQGQAASDETAPEAGSDETYKTDSKVAKAKKEKLHKTDKKGNSDKTEKKEKKEKDEKDEL</sequence>
<evidence type="ECO:0000256" key="3">
    <source>
        <dbReference type="ARBA" id="ARBA00022729"/>
    </source>
</evidence>
<gene>
    <name evidence="11" type="ORF">GY632_3370</name>
</gene>
<evidence type="ECO:0000313" key="11">
    <source>
        <dbReference type="EMBL" id="KAF3895212.1"/>
    </source>
</evidence>
<dbReference type="PANTHER" id="PTHR15414:SF0">
    <property type="entry name" value="ENDOPLASMIC RETICULUM LECTIN 1"/>
    <property type="match status" value="1"/>
</dbReference>
<evidence type="ECO:0000259" key="10">
    <source>
        <dbReference type="PROSITE" id="PS51914"/>
    </source>
</evidence>
<feature type="region of interest" description="Disordered" evidence="8">
    <location>
        <begin position="441"/>
        <end position="583"/>
    </location>
</feature>
<keyword evidence="4 7" id="KW-0430">Lectin</keyword>
<dbReference type="AlphaFoldDB" id="A0A9P5CWX5"/>
<feature type="region of interest" description="Disordered" evidence="8">
    <location>
        <begin position="56"/>
        <end position="103"/>
    </location>
</feature>
<evidence type="ECO:0000256" key="4">
    <source>
        <dbReference type="ARBA" id="ARBA00022734"/>
    </source>
</evidence>
<keyword evidence="5 7" id="KW-0256">Endoplasmic reticulum</keyword>
<keyword evidence="7" id="KW-0472">Membrane</keyword>
<dbReference type="InterPro" id="IPR044865">
    <property type="entry name" value="MRH_dom"/>
</dbReference>
<feature type="region of interest" description="Disordered" evidence="8">
    <location>
        <begin position="129"/>
        <end position="148"/>
    </location>
</feature>
<feature type="compositionally biased region" description="Basic and acidic residues" evidence="8">
    <location>
        <begin position="562"/>
        <end position="583"/>
    </location>
</feature>
<dbReference type="PROSITE" id="PS51914">
    <property type="entry name" value="MRH"/>
    <property type="match status" value="1"/>
</dbReference>
<comment type="caution">
    <text evidence="11">The sequence shown here is derived from an EMBL/GenBank/DDBJ whole genome shotgun (WGS) entry which is preliminary data.</text>
</comment>
<evidence type="ECO:0000256" key="8">
    <source>
        <dbReference type="SAM" id="MobiDB-lite"/>
    </source>
</evidence>
<dbReference type="InterPro" id="IPR012913">
    <property type="entry name" value="OS9-like_dom"/>
</dbReference>
<dbReference type="Gene3D" id="2.70.130.10">
    <property type="entry name" value="Mannose-6-phosphate receptor binding domain"/>
    <property type="match status" value="1"/>
</dbReference>
<evidence type="ECO:0000256" key="2">
    <source>
        <dbReference type="ARBA" id="ARBA00009918"/>
    </source>
</evidence>
<evidence type="ECO:0000256" key="7">
    <source>
        <dbReference type="RuleBase" id="RU369099"/>
    </source>
</evidence>
<dbReference type="SUPFAM" id="SSF50911">
    <property type="entry name" value="Mannose 6-phosphate receptor domain"/>
    <property type="match status" value="1"/>
</dbReference>
<protein>
    <recommendedName>
        <fullName evidence="7">Endoplasmic reticulum lectin</fullName>
    </recommendedName>
    <alternativeName>
        <fullName evidence="7">Protein OS-9 homolog</fullName>
    </alternativeName>
</protein>
<dbReference type="GO" id="GO:0030970">
    <property type="term" value="P:retrograde protein transport, ER to cytosol"/>
    <property type="evidence" value="ECO:0007669"/>
    <property type="project" value="TreeGrafter"/>
</dbReference>
<dbReference type="GO" id="GO:0005788">
    <property type="term" value="C:endoplasmic reticulum lumen"/>
    <property type="evidence" value="ECO:0007669"/>
    <property type="project" value="UniProtKB-UniRule"/>
</dbReference>
<accession>A0A9P5CWX5</accession>
<feature type="compositionally biased region" description="Basic residues" evidence="8">
    <location>
        <begin position="550"/>
        <end position="561"/>
    </location>
</feature>